<sequence>MTFRVKVQVVGATHVITVVGELDGATACRLRAAVDRALDALPTAVVVDLGAVTFIDSAGVRAVLDRRTVMSTLDAALRVVVTSDQVRSVLELSGMTDGMVLHRTLDEALGRDAGHLAESV</sequence>
<dbReference type="InterPro" id="IPR002645">
    <property type="entry name" value="STAS_dom"/>
</dbReference>
<dbReference type="RefSeq" id="WP_098483371.1">
    <property type="nucleotide sequence ID" value="NZ_PDJI01000004.1"/>
</dbReference>
<dbReference type="PANTHER" id="PTHR33495">
    <property type="entry name" value="ANTI-SIGMA FACTOR ANTAGONIST TM_1081-RELATED-RELATED"/>
    <property type="match status" value="1"/>
</dbReference>
<dbReference type="AlphaFoldDB" id="A0A2A9EL19"/>
<keyword evidence="5" id="KW-1185">Reference proteome</keyword>
<dbReference type="CDD" id="cd07043">
    <property type="entry name" value="STAS_anti-anti-sigma_factors"/>
    <property type="match status" value="1"/>
</dbReference>
<dbReference type="Proteomes" id="UP000222106">
    <property type="component" value="Unassembled WGS sequence"/>
</dbReference>
<dbReference type="PROSITE" id="PS50801">
    <property type="entry name" value="STAS"/>
    <property type="match status" value="1"/>
</dbReference>
<dbReference type="SUPFAM" id="SSF52091">
    <property type="entry name" value="SpoIIaa-like"/>
    <property type="match status" value="1"/>
</dbReference>
<accession>A0A2A9EL19</accession>
<dbReference type="OrthoDB" id="9793697at2"/>
<dbReference type="Gene3D" id="3.30.750.24">
    <property type="entry name" value="STAS domain"/>
    <property type="match status" value="1"/>
</dbReference>
<evidence type="ECO:0000313" key="4">
    <source>
        <dbReference type="EMBL" id="PFG39231.1"/>
    </source>
</evidence>
<comment type="similarity">
    <text evidence="1 2">Belongs to the anti-sigma-factor antagonist family.</text>
</comment>
<name>A0A2A9EL19_9MICO</name>
<dbReference type="InterPro" id="IPR036513">
    <property type="entry name" value="STAS_dom_sf"/>
</dbReference>
<organism evidence="4 5">
    <name type="scientific">Georgenia soli</name>
    <dbReference type="NCBI Taxonomy" id="638953"/>
    <lineage>
        <taxon>Bacteria</taxon>
        <taxon>Bacillati</taxon>
        <taxon>Actinomycetota</taxon>
        <taxon>Actinomycetes</taxon>
        <taxon>Micrococcales</taxon>
        <taxon>Bogoriellaceae</taxon>
        <taxon>Georgenia</taxon>
    </lineage>
</organism>
<feature type="domain" description="STAS" evidence="3">
    <location>
        <begin position="3"/>
        <end position="112"/>
    </location>
</feature>
<dbReference type="Pfam" id="PF01740">
    <property type="entry name" value="STAS"/>
    <property type="match status" value="1"/>
</dbReference>
<evidence type="ECO:0000256" key="1">
    <source>
        <dbReference type="ARBA" id="ARBA00009013"/>
    </source>
</evidence>
<dbReference type="NCBIfam" id="TIGR00377">
    <property type="entry name" value="ant_ant_sig"/>
    <property type="match status" value="1"/>
</dbReference>
<dbReference type="GO" id="GO:0043856">
    <property type="term" value="F:anti-sigma factor antagonist activity"/>
    <property type="evidence" value="ECO:0007669"/>
    <property type="project" value="InterPro"/>
</dbReference>
<evidence type="ECO:0000256" key="2">
    <source>
        <dbReference type="RuleBase" id="RU003749"/>
    </source>
</evidence>
<gene>
    <name evidence="4" type="ORF">ATJ97_1729</name>
</gene>
<proteinExistence type="inferred from homology"/>
<dbReference type="EMBL" id="PDJI01000004">
    <property type="protein sequence ID" value="PFG39231.1"/>
    <property type="molecule type" value="Genomic_DNA"/>
</dbReference>
<dbReference type="InterPro" id="IPR003658">
    <property type="entry name" value="Anti-sigma_ant"/>
</dbReference>
<dbReference type="PANTHER" id="PTHR33495:SF2">
    <property type="entry name" value="ANTI-SIGMA FACTOR ANTAGONIST TM_1081-RELATED"/>
    <property type="match status" value="1"/>
</dbReference>
<protein>
    <recommendedName>
        <fullName evidence="2">Anti-sigma factor antagonist</fullName>
    </recommendedName>
</protein>
<evidence type="ECO:0000313" key="5">
    <source>
        <dbReference type="Proteomes" id="UP000222106"/>
    </source>
</evidence>
<evidence type="ECO:0000259" key="3">
    <source>
        <dbReference type="PROSITE" id="PS50801"/>
    </source>
</evidence>
<reference evidence="4 5" key="1">
    <citation type="submission" date="2017-10" db="EMBL/GenBank/DDBJ databases">
        <title>Sequencing the genomes of 1000 actinobacteria strains.</title>
        <authorList>
            <person name="Klenk H.-P."/>
        </authorList>
    </citation>
    <scope>NUCLEOTIDE SEQUENCE [LARGE SCALE GENOMIC DNA]</scope>
    <source>
        <strain evidence="4 5">DSM 21838</strain>
    </source>
</reference>
<comment type="caution">
    <text evidence="4">The sequence shown here is derived from an EMBL/GenBank/DDBJ whole genome shotgun (WGS) entry which is preliminary data.</text>
</comment>